<dbReference type="Pfam" id="PF13440">
    <property type="entry name" value="Polysacc_synt_3"/>
    <property type="match status" value="1"/>
</dbReference>
<dbReference type="EMBL" id="CP092109">
    <property type="protein sequence ID" value="UWZ79583.1"/>
    <property type="molecule type" value="Genomic_DNA"/>
</dbReference>
<feature type="transmembrane region" description="Helical" evidence="1">
    <location>
        <begin position="98"/>
        <end position="121"/>
    </location>
</feature>
<sequence>MGEKFFTLGIGFFVTVLLARYLGPEQFGIIAYALSMVALFATAGHMGLSGLVVREIVKKADLRSETLGTTIVLKFLGYALGFIALVIYALLYEERQSVEFWALLIVGSSLLFRPLSVIDFWFQAHVQARFTAIARSCALVIAAAVKVALVIIGAEVLMFAYAHLLEVVLAGIFLAILYRHSAALSLFSWRFNLGRAKELLSQGWMVLLGALFATVYLRIDQVMLKWFIGVEEVGVYAVAAKLSETWYFVPTAIVASLFPRLIKLKETDPQRYAHRLQQIFELLFAIALGVAIFMSFVSTPLVSLFFGEKYLASAPILAIHIWAALFIFMRAAFSKWILIEDALMFSLITQGFGAVANVGLNLLLIPHYAGYGAAIATLLSYAVASYFSLFFYKKSRPVFWMMSNAMLAPVRYPYRYLKGKIA</sequence>
<evidence type="ECO:0000313" key="2">
    <source>
        <dbReference type="EMBL" id="UWZ79583.1"/>
    </source>
</evidence>
<organism evidence="2 3">
    <name type="scientific">Geoalkalibacter halelectricus</name>
    <dbReference type="NCBI Taxonomy" id="2847045"/>
    <lineage>
        <taxon>Bacteria</taxon>
        <taxon>Pseudomonadati</taxon>
        <taxon>Thermodesulfobacteriota</taxon>
        <taxon>Desulfuromonadia</taxon>
        <taxon>Desulfuromonadales</taxon>
        <taxon>Geoalkalibacteraceae</taxon>
        <taxon>Geoalkalibacter</taxon>
    </lineage>
</organism>
<evidence type="ECO:0000313" key="3">
    <source>
        <dbReference type="Proteomes" id="UP001060414"/>
    </source>
</evidence>
<feature type="transmembrane region" description="Helical" evidence="1">
    <location>
        <begin position="29"/>
        <end position="51"/>
    </location>
</feature>
<gene>
    <name evidence="2" type="ORF">L9S41_18160</name>
</gene>
<name>A0ABY5ZLU3_9BACT</name>
<keyword evidence="1" id="KW-0812">Transmembrane</keyword>
<keyword evidence="3" id="KW-1185">Reference proteome</keyword>
<evidence type="ECO:0000256" key="1">
    <source>
        <dbReference type="SAM" id="Phobius"/>
    </source>
</evidence>
<feature type="transmembrane region" description="Helical" evidence="1">
    <location>
        <begin position="371"/>
        <end position="392"/>
    </location>
</feature>
<feature type="transmembrane region" description="Helical" evidence="1">
    <location>
        <begin position="245"/>
        <end position="262"/>
    </location>
</feature>
<keyword evidence="1" id="KW-0472">Membrane</keyword>
<feature type="transmembrane region" description="Helical" evidence="1">
    <location>
        <begin position="282"/>
        <end position="306"/>
    </location>
</feature>
<dbReference type="CDD" id="cd13128">
    <property type="entry name" value="MATE_Wzx_like"/>
    <property type="match status" value="1"/>
</dbReference>
<feature type="transmembrane region" description="Helical" evidence="1">
    <location>
        <begin position="5"/>
        <end position="23"/>
    </location>
</feature>
<dbReference type="PANTHER" id="PTHR43424">
    <property type="entry name" value="LOCUS PUTATIVE PROTEIN 1-RELATED"/>
    <property type="match status" value="1"/>
</dbReference>
<proteinExistence type="predicted"/>
<feature type="transmembrane region" description="Helical" evidence="1">
    <location>
        <begin position="312"/>
        <end position="333"/>
    </location>
</feature>
<feature type="transmembrane region" description="Helical" evidence="1">
    <location>
        <begin position="345"/>
        <end position="365"/>
    </location>
</feature>
<reference evidence="2" key="1">
    <citation type="journal article" date="2022" name="Environ. Microbiol.">
        <title>Geoalkalibacter halelectricus SAP #1 sp. nov. possessing extracellular electron transfer and mineral#reducing capabilities from a haloalkaline environment.</title>
        <authorList>
            <person name="Yadav S."/>
            <person name="Singh R."/>
            <person name="Sundharam S.S."/>
            <person name="Chaudhary S."/>
            <person name="Krishnamurthi S."/>
            <person name="Patil S.A."/>
        </authorList>
    </citation>
    <scope>NUCLEOTIDE SEQUENCE</scope>
    <source>
        <strain evidence="2">SAP-1</strain>
    </source>
</reference>
<dbReference type="InterPro" id="IPR052556">
    <property type="entry name" value="PolySynth_Transporter"/>
</dbReference>
<dbReference type="PANTHER" id="PTHR43424:SF1">
    <property type="entry name" value="LOCUS PUTATIVE PROTEIN 1-RELATED"/>
    <property type="match status" value="1"/>
</dbReference>
<protein>
    <submittedName>
        <fullName evidence="2">Flippase</fullName>
    </submittedName>
</protein>
<feature type="transmembrane region" description="Helical" evidence="1">
    <location>
        <begin position="199"/>
        <end position="219"/>
    </location>
</feature>
<accession>A0ABY5ZLU3</accession>
<keyword evidence="1" id="KW-1133">Transmembrane helix</keyword>
<feature type="transmembrane region" description="Helical" evidence="1">
    <location>
        <begin position="158"/>
        <end position="178"/>
    </location>
</feature>
<dbReference type="Proteomes" id="UP001060414">
    <property type="component" value="Chromosome"/>
</dbReference>
<feature type="transmembrane region" description="Helical" evidence="1">
    <location>
        <begin position="71"/>
        <end position="92"/>
    </location>
</feature>
<feature type="transmembrane region" description="Helical" evidence="1">
    <location>
        <begin position="133"/>
        <end position="152"/>
    </location>
</feature>